<dbReference type="NCBIfam" id="TIGR00277">
    <property type="entry name" value="HDIG"/>
    <property type="match status" value="1"/>
</dbReference>
<dbReference type="InterPro" id="IPR003607">
    <property type="entry name" value="HD/PDEase_dom"/>
</dbReference>
<feature type="domain" description="HD/PDEase" evidence="2">
    <location>
        <begin position="164"/>
        <end position="295"/>
    </location>
</feature>
<dbReference type="EMBL" id="CP002551">
    <property type="protein sequence ID" value="ADZ08771.1"/>
    <property type="molecule type" value="Genomic_DNA"/>
</dbReference>
<dbReference type="Pfam" id="PF01336">
    <property type="entry name" value="tRNA_anti-codon"/>
    <property type="match status" value="1"/>
</dbReference>
<dbReference type="GO" id="GO:0031125">
    <property type="term" value="P:rRNA 3'-end processing"/>
    <property type="evidence" value="ECO:0007669"/>
    <property type="project" value="TreeGrafter"/>
</dbReference>
<dbReference type="SMART" id="SM00471">
    <property type="entry name" value="HDc"/>
    <property type="match status" value="1"/>
</dbReference>
<evidence type="ECO:0000313" key="3">
    <source>
        <dbReference type="EMBL" id="ADZ08771.1"/>
    </source>
</evidence>
<keyword evidence="1 3" id="KW-0378">Hydrolase</keyword>
<dbReference type="Pfam" id="PF01966">
    <property type="entry name" value="HD"/>
    <property type="match status" value="1"/>
</dbReference>
<evidence type="ECO:0000256" key="1">
    <source>
        <dbReference type="ARBA" id="ARBA00022801"/>
    </source>
</evidence>
<dbReference type="AlphaFoldDB" id="F0T9M3"/>
<dbReference type="PANTHER" id="PTHR37294:SF1">
    <property type="entry name" value="3'-5' EXORIBONUCLEASE YHAM"/>
    <property type="match status" value="1"/>
</dbReference>
<keyword evidence="4" id="KW-1185">Reference proteome</keyword>
<name>F0T9M3_METLA</name>
<dbReference type="RefSeq" id="WP_013644122.1">
    <property type="nucleotide sequence ID" value="NC_015216.1"/>
</dbReference>
<evidence type="ECO:0000313" key="4">
    <source>
        <dbReference type="Proteomes" id="UP000007490"/>
    </source>
</evidence>
<dbReference type="OrthoDB" id="114744at2157"/>
<dbReference type="SUPFAM" id="SSF109604">
    <property type="entry name" value="HD-domain/PDEase-like"/>
    <property type="match status" value="1"/>
</dbReference>
<dbReference type="PANTHER" id="PTHR37294">
    <property type="entry name" value="3'-5' EXORIBONUCLEASE YHAM"/>
    <property type="match status" value="1"/>
</dbReference>
<evidence type="ECO:0000259" key="2">
    <source>
        <dbReference type="SMART" id="SM00471"/>
    </source>
</evidence>
<organism evidence="3 4">
    <name type="scientific">Methanobacterium lacus (strain AL-21)</name>
    <dbReference type="NCBI Taxonomy" id="877455"/>
    <lineage>
        <taxon>Archaea</taxon>
        <taxon>Methanobacteriati</taxon>
        <taxon>Methanobacteriota</taxon>
        <taxon>Methanomada group</taxon>
        <taxon>Methanobacteria</taxon>
        <taxon>Methanobacteriales</taxon>
        <taxon>Methanobacteriaceae</taxon>
        <taxon>Methanobacterium</taxon>
    </lineage>
</organism>
<protein>
    <submittedName>
        <fullName evidence="3">Metal dependent phosphohydrolase</fullName>
    </submittedName>
</protein>
<dbReference type="Proteomes" id="UP000007490">
    <property type="component" value="Chromosome"/>
</dbReference>
<dbReference type="STRING" id="877455.Metbo_0519"/>
<dbReference type="HOGENOM" id="CLU_056349_2_0_2"/>
<dbReference type="Gene3D" id="1.10.3210.10">
    <property type="entry name" value="Hypothetical protein af1432"/>
    <property type="match status" value="1"/>
</dbReference>
<proteinExistence type="predicted"/>
<gene>
    <name evidence="3" type="ordered locus">Metbo_0519</name>
</gene>
<reference evidence="4" key="1">
    <citation type="submission" date="2011-02" db="EMBL/GenBank/DDBJ databases">
        <title>Complete sequence of Methanobacterium sp. AL-21.</title>
        <authorList>
            <consortium name="US DOE Joint Genome Institute"/>
            <person name="Lucas S."/>
            <person name="Copeland A."/>
            <person name="Lapidus A."/>
            <person name="Cheng J.-F."/>
            <person name="Goodwin L."/>
            <person name="Pitluck S."/>
            <person name="Chertkov O."/>
            <person name="Detter J.C."/>
            <person name="Han C."/>
            <person name="Tapia R."/>
            <person name="Land M."/>
            <person name="Hauser L."/>
            <person name="Kyrpides N."/>
            <person name="Ivanova N."/>
            <person name="Mikhailova N."/>
            <person name="Pagani I."/>
            <person name="Cadillo-Quiroz H."/>
            <person name="Imachi H."/>
            <person name="Zinder S."/>
            <person name="Liu W."/>
            <person name="Woyke T."/>
        </authorList>
    </citation>
    <scope>NUCLEOTIDE SEQUENCE [LARGE SCALE GENOMIC DNA]</scope>
    <source>
        <strain evidence="4">AL-21</strain>
    </source>
</reference>
<dbReference type="InterPro" id="IPR006675">
    <property type="entry name" value="HDIG_dom"/>
</dbReference>
<reference evidence="3 4" key="2">
    <citation type="journal article" date="2014" name="Int. J. Syst. Evol. Microbiol.">
        <title>Methanobacterium paludis sp. nov. and a novel strain of Methanobacterium lacus isolated from northern peatlands.</title>
        <authorList>
            <person name="Cadillo-Quiroz H."/>
            <person name="Brauer S.L."/>
            <person name="Goodson N."/>
            <person name="Yavitt J.B."/>
            <person name="Zinder S.H."/>
        </authorList>
    </citation>
    <scope>NUCLEOTIDE SEQUENCE [LARGE SCALE GENOMIC DNA]</scope>
    <source>
        <strain evidence="3 4">AL-21</strain>
    </source>
</reference>
<dbReference type="InterPro" id="IPR006674">
    <property type="entry name" value="HD_domain"/>
</dbReference>
<accession>F0T9M3</accession>
<dbReference type="InterPro" id="IPR050798">
    <property type="entry name" value="YhaM_exoribonuc/phosphodiest"/>
</dbReference>
<dbReference type="InterPro" id="IPR004365">
    <property type="entry name" value="NA-bd_OB_tRNA"/>
</dbReference>
<sequence>MPKNEKDFIKNLNVTRSVRTKFAVSDKLIKTSASGNQYLDVTLTDKTGQFDGRIFQDVEEIYNKINVGSVCLVKGRINEFPSGSGRFNMVINSITELDEADYQNEDFVRVSENDVKESLELITTTIDDMDNQDLKNLLNSFFADEEFAEQFSKAPAAIVHHHNYEGGLLDHTIEVLKLCKTTTELFPNLDWELLYTGVLLHDLGKMKTYTYGNGIIGYSSEGNMLDHIYLSCEMVQEKLNSLEIPRELALKILHMILSHHGDVNLGWGSSVDPKTPEALALHYADNLDAKVKKSLNS</sequence>
<dbReference type="GeneID" id="10276964"/>
<dbReference type="GO" id="GO:0016787">
    <property type="term" value="F:hydrolase activity"/>
    <property type="evidence" value="ECO:0007669"/>
    <property type="project" value="UniProtKB-KW"/>
</dbReference>
<dbReference type="KEGG" id="mel:Metbo_0519"/>
<dbReference type="CDD" id="cd00077">
    <property type="entry name" value="HDc"/>
    <property type="match status" value="1"/>
</dbReference>
<dbReference type="eggNOG" id="arCOG01861">
    <property type="taxonomic scope" value="Archaea"/>
</dbReference>
<dbReference type="GO" id="GO:0003676">
    <property type="term" value="F:nucleic acid binding"/>
    <property type="evidence" value="ECO:0007669"/>
    <property type="project" value="InterPro"/>
</dbReference>